<organism evidence="12 13">
    <name type="scientific">Owenia fusiformis</name>
    <name type="common">Polychaete worm</name>
    <dbReference type="NCBI Taxonomy" id="6347"/>
    <lineage>
        <taxon>Eukaryota</taxon>
        <taxon>Metazoa</taxon>
        <taxon>Spiralia</taxon>
        <taxon>Lophotrochozoa</taxon>
        <taxon>Annelida</taxon>
        <taxon>Polychaeta</taxon>
        <taxon>Sedentaria</taxon>
        <taxon>Canalipalpata</taxon>
        <taxon>Sabellida</taxon>
        <taxon>Oweniida</taxon>
        <taxon>Oweniidae</taxon>
        <taxon>Owenia</taxon>
    </lineage>
</organism>
<evidence type="ECO:0000256" key="5">
    <source>
        <dbReference type="ARBA" id="ARBA00022679"/>
    </source>
</evidence>
<comment type="similarity">
    <text evidence="3 11">Belongs to the glycosyltransferase 7 family.</text>
</comment>
<dbReference type="PANTHER" id="PTHR19300">
    <property type="entry name" value="BETA-1,4-GALACTOSYLTRANSFERASE"/>
    <property type="match status" value="1"/>
</dbReference>
<feature type="transmembrane region" description="Helical" evidence="11">
    <location>
        <begin position="9"/>
        <end position="28"/>
    </location>
</feature>
<dbReference type="GO" id="GO:0005794">
    <property type="term" value="C:Golgi apparatus"/>
    <property type="evidence" value="ECO:0007669"/>
    <property type="project" value="TreeGrafter"/>
</dbReference>
<dbReference type="Pfam" id="PF02709">
    <property type="entry name" value="Glyco_transf_7C"/>
    <property type="match status" value="1"/>
</dbReference>
<evidence type="ECO:0000256" key="1">
    <source>
        <dbReference type="ARBA" id="ARBA00004606"/>
    </source>
</evidence>
<keyword evidence="4 11" id="KW-0328">Glycosyltransferase</keyword>
<dbReference type="GO" id="GO:0008378">
    <property type="term" value="F:galactosyltransferase activity"/>
    <property type="evidence" value="ECO:0007669"/>
    <property type="project" value="TreeGrafter"/>
</dbReference>
<keyword evidence="13" id="KW-1185">Reference proteome</keyword>
<keyword evidence="10 11" id="KW-0325">Glycoprotein</keyword>
<keyword evidence="8 11" id="KW-1133">Transmembrane helix</keyword>
<evidence type="ECO:0000313" key="12">
    <source>
        <dbReference type="EMBL" id="CAH1795736.1"/>
    </source>
</evidence>
<keyword evidence="6 11" id="KW-0812">Transmembrane</keyword>
<dbReference type="PANTHER" id="PTHR19300:SF57">
    <property type="entry name" value="BETA-1,4-N-ACETYLGALACTOSAMINYLTRANSFERASE"/>
    <property type="match status" value="1"/>
</dbReference>
<dbReference type="PRINTS" id="PR02050">
    <property type="entry name" value="B14GALTRFASE"/>
</dbReference>
<evidence type="ECO:0000256" key="9">
    <source>
        <dbReference type="ARBA" id="ARBA00023136"/>
    </source>
</evidence>
<gene>
    <name evidence="12" type="ORF">OFUS_LOCUS20232</name>
</gene>
<dbReference type="Proteomes" id="UP000749559">
    <property type="component" value="Unassembled WGS sequence"/>
</dbReference>
<evidence type="ECO:0000256" key="3">
    <source>
        <dbReference type="ARBA" id="ARBA00005735"/>
    </source>
</evidence>
<comment type="caution">
    <text evidence="12">The sequence shown here is derived from an EMBL/GenBank/DDBJ whole genome shotgun (WGS) entry which is preliminary data.</text>
</comment>
<accession>A0A8J1Y0S2</accession>
<dbReference type="InterPro" id="IPR003859">
    <property type="entry name" value="Galactosyl_T"/>
</dbReference>
<proteinExistence type="inferred from homology"/>
<dbReference type="Gene3D" id="3.90.550.10">
    <property type="entry name" value="Spore Coat Polysaccharide Biosynthesis Protein SpsA, Chain A"/>
    <property type="match status" value="1"/>
</dbReference>
<evidence type="ECO:0000256" key="4">
    <source>
        <dbReference type="ARBA" id="ARBA00022676"/>
    </source>
</evidence>
<evidence type="ECO:0000256" key="8">
    <source>
        <dbReference type="ARBA" id="ARBA00022989"/>
    </source>
</evidence>
<dbReference type="EMBL" id="CAIIXF020000009">
    <property type="protein sequence ID" value="CAH1795736.1"/>
    <property type="molecule type" value="Genomic_DNA"/>
</dbReference>
<sequence length="339" mass="39187">MSLISRSRLVITILTIGLIAGQSILYWIKEKHEADAAYWKSVRKRIKEGGYSNTTCPYNPASLAWEPLLNKNINLTIEEIEKVHNNVRSGGWTPPCKPRHDLILIVPATRREEHLRVFLWHIHAFLQQQLIQYVIYVVTQVEPTNIFNKAMTMNAAFIEATKMYPYSCVIFHDVDLIPESNNWPYTCETPVAHLAAYVDRLHYSLPYKNAFGGVVAFQKDEFKKVNGYSNSFWGWGGEDDDLGGRVRKHSLDIVRPTRTQLSYTMLRHARDPSNKVNIGSYHVIRDPDDGLKTIKYTKLDLKLHRLYTQLLVSFESPKVNLTFESLEQSNHMLEKKEPK</sequence>
<comment type="subcellular location">
    <subcellularLocation>
        <location evidence="1">Membrane</location>
        <topology evidence="1">Single-pass type II membrane protein</topology>
    </subcellularLocation>
</comment>
<comment type="function">
    <text evidence="11">Catalyses the transfer of galactose onto proteins or lipids.</text>
</comment>
<dbReference type="OrthoDB" id="10016069at2759"/>
<evidence type="ECO:0000256" key="7">
    <source>
        <dbReference type="ARBA" id="ARBA00022968"/>
    </source>
</evidence>
<protein>
    <recommendedName>
        <fullName evidence="11">Beta-1,4-galactosyltransferase</fullName>
        <ecNumber evidence="11">2.4.1.-</ecNumber>
    </recommendedName>
</protein>
<dbReference type="InterPro" id="IPR029044">
    <property type="entry name" value="Nucleotide-diphossugar_trans"/>
</dbReference>
<evidence type="ECO:0000256" key="6">
    <source>
        <dbReference type="ARBA" id="ARBA00022692"/>
    </source>
</evidence>
<evidence type="ECO:0000256" key="11">
    <source>
        <dbReference type="RuleBase" id="RU368121"/>
    </source>
</evidence>
<dbReference type="AlphaFoldDB" id="A0A8J1Y0S2"/>
<keyword evidence="7 11" id="KW-0735">Signal-anchor</keyword>
<dbReference type="SUPFAM" id="SSF53448">
    <property type="entry name" value="Nucleotide-diphospho-sugar transferases"/>
    <property type="match status" value="1"/>
</dbReference>
<comment type="pathway">
    <text evidence="2 11">Protein modification; protein glycosylation.</text>
</comment>
<evidence type="ECO:0000313" key="13">
    <source>
        <dbReference type="Proteomes" id="UP000749559"/>
    </source>
</evidence>
<dbReference type="EC" id="2.4.1.-" evidence="11"/>
<name>A0A8J1Y0S2_OWEFU</name>
<dbReference type="GO" id="GO:0005975">
    <property type="term" value="P:carbohydrate metabolic process"/>
    <property type="evidence" value="ECO:0007669"/>
    <property type="project" value="InterPro"/>
</dbReference>
<dbReference type="InterPro" id="IPR027995">
    <property type="entry name" value="Galactosyl_T_N"/>
</dbReference>
<reference evidence="12" key="1">
    <citation type="submission" date="2022-03" db="EMBL/GenBank/DDBJ databases">
        <authorList>
            <person name="Martin C."/>
        </authorList>
    </citation>
    <scope>NUCLEOTIDE SEQUENCE</scope>
</reference>
<keyword evidence="9 11" id="KW-0472">Membrane</keyword>
<evidence type="ECO:0000256" key="10">
    <source>
        <dbReference type="ARBA" id="ARBA00023180"/>
    </source>
</evidence>
<dbReference type="UniPathway" id="UPA00378"/>
<dbReference type="InterPro" id="IPR027791">
    <property type="entry name" value="Galactosyl_T_C"/>
</dbReference>
<dbReference type="GO" id="GO:0016020">
    <property type="term" value="C:membrane"/>
    <property type="evidence" value="ECO:0007669"/>
    <property type="project" value="UniProtKB-SubCell"/>
</dbReference>
<dbReference type="Pfam" id="PF13733">
    <property type="entry name" value="Glyco_transf_7N"/>
    <property type="match status" value="1"/>
</dbReference>
<keyword evidence="5 11" id="KW-0808">Transferase</keyword>
<evidence type="ECO:0000256" key="2">
    <source>
        <dbReference type="ARBA" id="ARBA00004922"/>
    </source>
</evidence>